<dbReference type="Proteomes" id="UP000186469">
    <property type="component" value="Unassembled WGS sequence"/>
</dbReference>
<reference evidence="2 3" key="1">
    <citation type="submission" date="2016-12" db="EMBL/GenBank/DDBJ databases">
        <authorList>
            <person name="Song W.-J."/>
            <person name="Kurnit D.M."/>
        </authorList>
    </citation>
    <scope>NUCLEOTIDE SEQUENCE [LARGE SCALE GENOMIC DNA]</scope>
    <source>
        <strain evidence="2 3">DSM 11393</strain>
    </source>
</reference>
<keyword evidence="3" id="KW-1185">Reference proteome</keyword>
<evidence type="ECO:0000256" key="1">
    <source>
        <dbReference type="SAM" id="Phobius"/>
    </source>
</evidence>
<keyword evidence="1" id="KW-1133">Transmembrane helix</keyword>
<evidence type="ECO:0008006" key="4">
    <source>
        <dbReference type="Google" id="ProtNLM"/>
    </source>
</evidence>
<gene>
    <name evidence="2" type="ORF">SAMN02745728_00925</name>
</gene>
<dbReference type="AlphaFoldDB" id="A0A1M7SGK1"/>
<dbReference type="EMBL" id="FRDI01000003">
    <property type="protein sequence ID" value="SHN57606.1"/>
    <property type="molecule type" value="Genomic_DNA"/>
</dbReference>
<protein>
    <recommendedName>
        <fullName evidence="4">DUF943 family protein</fullName>
    </recommendedName>
</protein>
<evidence type="ECO:0000313" key="3">
    <source>
        <dbReference type="Proteomes" id="UP000186469"/>
    </source>
</evidence>
<dbReference type="RefSeq" id="WP_072696599.1">
    <property type="nucleotide sequence ID" value="NZ_FRDI01000003.1"/>
</dbReference>
<accession>A0A1M7SGK1</accession>
<feature type="transmembrane region" description="Helical" evidence="1">
    <location>
        <begin position="12"/>
        <end position="36"/>
    </location>
</feature>
<organism evidence="2 3">
    <name type="scientific">Desulfovibrio litoralis DSM 11393</name>
    <dbReference type="NCBI Taxonomy" id="1121455"/>
    <lineage>
        <taxon>Bacteria</taxon>
        <taxon>Pseudomonadati</taxon>
        <taxon>Thermodesulfobacteriota</taxon>
        <taxon>Desulfovibrionia</taxon>
        <taxon>Desulfovibrionales</taxon>
        <taxon>Desulfovibrionaceae</taxon>
        <taxon>Desulfovibrio</taxon>
    </lineage>
</organism>
<dbReference type="OrthoDB" id="1361963at2"/>
<evidence type="ECO:0000313" key="2">
    <source>
        <dbReference type="EMBL" id="SHN57606.1"/>
    </source>
</evidence>
<keyword evidence="1" id="KW-0812">Transmembrane</keyword>
<dbReference type="STRING" id="1121455.SAMN02745728_00925"/>
<name>A0A1M7SGK1_9BACT</name>
<keyword evidence="1" id="KW-0472">Membrane</keyword>
<proteinExistence type="predicted"/>
<sequence length="128" mass="15223">MKRWNKRRILKWGLIVAILYILGFTNLINNFAFYIMDPEYIVPKESSFISFRVTIMNPGSGDWWIYGEDKKNYYYYYGLGNYAAISRENTCPNFKKLDYRTWCGVDILPHNGYPNEISDKYKGELVED</sequence>